<organism evidence="2 3">
    <name type="scientific">Gemmobacter megaterium</name>
    <dbReference type="NCBI Taxonomy" id="1086013"/>
    <lineage>
        <taxon>Bacteria</taxon>
        <taxon>Pseudomonadati</taxon>
        <taxon>Pseudomonadota</taxon>
        <taxon>Alphaproteobacteria</taxon>
        <taxon>Rhodobacterales</taxon>
        <taxon>Paracoccaceae</taxon>
        <taxon>Gemmobacter</taxon>
    </lineage>
</organism>
<dbReference type="GO" id="GO:0033014">
    <property type="term" value="P:tetrapyrrole biosynthetic process"/>
    <property type="evidence" value="ECO:0007669"/>
    <property type="project" value="InterPro"/>
</dbReference>
<keyword evidence="3" id="KW-1185">Reference proteome</keyword>
<gene>
    <name evidence="2" type="ORF">SAMN05421774_106177</name>
</gene>
<dbReference type="OrthoDB" id="7204250at2"/>
<dbReference type="STRING" id="1086013.SAMN05421774_106177"/>
<dbReference type="InterPro" id="IPR003754">
    <property type="entry name" value="4pyrrol_synth_uPrphyn_synth"/>
</dbReference>
<dbReference type="Gene3D" id="3.40.50.10090">
    <property type="match status" value="2"/>
</dbReference>
<accession>A0A1N7PVL0</accession>
<protein>
    <submittedName>
        <fullName evidence="2">Uroporphyrinogen-III synthase</fullName>
    </submittedName>
</protein>
<reference evidence="2 3" key="1">
    <citation type="submission" date="2017-01" db="EMBL/GenBank/DDBJ databases">
        <authorList>
            <person name="Mah S.A."/>
            <person name="Swanson W.J."/>
            <person name="Moy G.W."/>
            <person name="Vacquier V.D."/>
        </authorList>
    </citation>
    <scope>NUCLEOTIDE SEQUENCE [LARGE SCALE GENOMIC DNA]</scope>
    <source>
        <strain evidence="2 3">DSM 26375</strain>
    </source>
</reference>
<dbReference type="Proteomes" id="UP000186141">
    <property type="component" value="Unassembled WGS sequence"/>
</dbReference>
<dbReference type="Pfam" id="PF02602">
    <property type="entry name" value="HEM4"/>
    <property type="match status" value="1"/>
</dbReference>
<dbReference type="SUPFAM" id="SSF69618">
    <property type="entry name" value="HemD-like"/>
    <property type="match status" value="1"/>
</dbReference>
<name>A0A1N7PVL0_9RHOB</name>
<dbReference type="AlphaFoldDB" id="A0A1N7PVL0"/>
<dbReference type="GO" id="GO:0004852">
    <property type="term" value="F:uroporphyrinogen-III synthase activity"/>
    <property type="evidence" value="ECO:0007669"/>
    <property type="project" value="InterPro"/>
</dbReference>
<dbReference type="EMBL" id="FTOT01000006">
    <property type="protein sequence ID" value="SIT14626.1"/>
    <property type="molecule type" value="Genomic_DNA"/>
</dbReference>
<feature type="domain" description="Tetrapyrrole biosynthesis uroporphyrinogen III synthase" evidence="1">
    <location>
        <begin position="36"/>
        <end position="227"/>
    </location>
</feature>
<evidence type="ECO:0000259" key="1">
    <source>
        <dbReference type="Pfam" id="PF02602"/>
    </source>
</evidence>
<evidence type="ECO:0000313" key="2">
    <source>
        <dbReference type="EMBL" id="SIT14626.1"/>
    </source>
</evidence>
<dbReference type="CDD" id="cd06578">
    <property type="entry name" value="HemD"/>
    <property type="match status" value="1"/>
</dbReference>
<dbReference type="RefSeq" id="WP_076532729.1">
    <property type="nucleotide sequence ID" value="NZ_BMEH01000006.1"/>
</dbReference>
<dbReference type="InterPro" id="IPR036108">
    <property type="entry name" value="4pyrrol_syn_uPrphyn_synt_sf"/>
</dbReference>
<sequence>MVAQSRPILLLTRPEPAASRFAGLVRAKLGDRLAIVISPLMAPVFLPAALPEDDWQGTIFTSETGVEGLRRLTARRGPALCVGPRTAEAATAAGWQGEVLGGDAARLVAALSVAPRQGAWLHARARDAAADLVSPLRAAGMQIAEAIVYAQEPCSLSEQARSVLDGRIPVIVPLFSPRSARLFVAEAQKALAPVNVVAISKVAADAAEPLRPARVEIAPTPDAPGMLAGLLRLLAAGATA</sequence>
<proteinExistence type="predicted"/>
<evidence type="ECO:0000313" key="3">
    <source>
        <dbReference type="Proteomes" id="UP000186141"/>
    </source>
</evidence>